<dbReference type="SMART" id="SM00342">
    <property type="entry name" value="HTH_ARAC"/>
    <property type="match status" value="1"/>
</dbReference>
<dbReference type="InterPro" id="IPR018060">
    <property type="entry name" value="HTH_AraC"/>
</dbReference>
<reference evidence="12" key="1">
    <citation type="submission" date="2018-12" db="EMBL/GenBank/DDBJ databases">
        <title>Complete genome sequence of Paenibacillus sp. MBLB1234.</title>
        <authorList>
            <person name="Nam Y.-D."/>
            <person name="Kang J."/>
            <person name="Chung W.-H."/>
            <person name="Park Y.S."/>
        </authorList>
    </citation>
    <scope>NUCLEOTIDE SEQUENCE [LARGE SCALE GENOMIC DNA]</scope>
    <source>
        <strain evidence="12">MBLB1234</strain>
    </source>
</reference>
<proteinExistence type="predicted"/>
<protein>
    <submittedName>
        <fullName evidence="11">Response regulator</fullName>
    </submittedName>
</protein>
<dbReference type="GO" id="GO:0005737">
    <property type="term" value="C:cytoplasm"/>
    <property type="evidence" value="ECO:0007669"/>
    <property type="project" value="UniProtKB-SubCell"/>
</dbReference>
<dbReference type="InterPro" id="IPR020449">
    <property type="entry name" value="Tscrpt_reg_AraC-type_HTH"/>
</dbReference>
<dbReference type="PROSITE" id="PS50110">
    <property type="entry name" value="RESPONSE_REGULATORY"/>
    <property type="match status" value="1"/>
</dbReference>
<keyword evidence="7" id="KW-0804">Transcription</keyword>
<keyword evidence="6" id="KW-0238">DNA-binding</keyword>
<evidence type="ECO:0000259" key="10">
    <source>
        <dbReference type="PROSITE" id="PS50110"/>
    </source>
</evidence>
<sequence>MRVWGFCTTSISEKGKCPMYRVLIVDDDRLARRGIISMLPWEKYGMVVAGEAQNGTKALEFLQDHPVDLLFVDIDMPVMGGISLMEKCHQLYPELLFIVLTFHEEFHYAQSALRIGAIDYISKLEMESTDCDELLRRISEKVGTILKPLSASAASSELENKRGALNRQNQHHLSEARNEKEWQYLVGKWNQMYWLYDDTTFKELCEGTMALHISVWQAAQVLLHLTSVAEESVGTVQKIVQEYSNLDEFIDWLASFREALYKQVAAENSLDNIQLCILKAVIYVKENLGGKLHGEEVAQFVRLSRSYFSINFKKYTGMSFNEFVREERIRWAQMLLIEREDLISDIAQEVGYEDVNYFIRVFCEIIGMTPGEYRKQNGVKQNLMRA</sequence>
<keyword evidence="5" id="KW-0805">Transcription regulation</keyword>
<dbReference type="Pfam" id="PF00072">
    <property type="entry name" value="Response_reg"/>
    <property type="match status" value="1"/>
</dbReference>
<gene>
    <name evidence="11" type="ORF">EI981_02770</name>
</gene>
<evidence type="ECO:0000313" key="11">
    <source>
        <dbReference type="EMBL" id="AZS13502.1"/>
    </source>
</evidence>
<evidence type="ECO:0000256" key="4">
    <source>
        <dbReference type="ARBA" id="ARBA00023012"/>
    </source>
</evidence>
<dbReference type="KEGG" id="plut:EI981_02770"/>
<keyword evidence="12" id="KW-1185">Reference proteome</keyword>
<evidence type="ECO:0000256" key="6">
    <source>
        <dbReference type="ARBA" id="ARBA00023125"/>
    </source>
</evidence>
<dbReference type="CDD" id="cd17536">
    <property type="entry name" value="REC_YesN-like"/>
    <property type="match status" value="1"/>
</dbReference>
<dbReference type="EMBL" id="CP034346">
    <property type="protein sequence ID" value="AZS13502.1"/>
    <property type="molecule type" value="Genomic_DNA"/>
</dbReference>
<dbReference type="Gene3D" id="1.10.10.60">
    <property type="entry name" value="Homeodomain-like"/>
    <property type="match status" value="2"/>
</dbReference>
<dbReference type="OrthoDB" id="1769137at2"/>
<feature type="modified residue" description="4-aspartylphosphate" evidence="8">
    <location>
        <position position="73"/>
    </location>
</feature>
<evidence type="ECO:0000313" key="12">
    <source>
        <dbReference type="Proteomes" id="UP000270678"/>
    </source>
</evidence>
<evidence type="ECO:0000256" key="7">
    <source>
        <dbReference type="ARBA" id="ARBA00023163"/>
    </source>
</evidence>
<evidence type="ECO:0000256" key="1">
    <source>
        <dbReference type="ARBA" id="ARBA00004496"/>
    </source>
</evidence>
<keyword evidence="2" id="KW-0963">Cytoplasm</keyword>
<keyword evidence="3 8" id="KW-0597">Phosphoprotein</keyword>
<feature type="domain" description="Response regulatory" evidence="10">
    <location>
        <begin position="21"/>
        <end position="138"/>
    </location>
</feature>
<dbReference type="SMART" id="SM00448">
    <property type="entry name" value="REC"/>
    <property type="match status" value="1"/>
</dbReference>
<dbReference type="GO" id="GO:0043565">
    <property type="term" value="F:sequence-specific DNA binding"/>
    <property type="evidence" value="ECO:0007669"/>
    <property type="project" value="InterPro"/>
</dbReference>
<dbReference type="GO" id="GO:0000160">
    <property type="term" value="P:phosphorelay signal transduction system"/>
    <property type="evidence" value="ECO:0007669"/>
    <property type="project" value="UniProtKB-KW"/>
</dbReference>
<dbReference type="InterPro" id="IPR011006">
    <property type="entry name" value="CheY-like_superfamily"/>
</dbReference>
<dbReference type="InterPro" id="IPR009057">
    <property type="entry name" value="Homeodomain-like_sf"/>
</dbReference>
<dbReference type="PANTHER" id="PTHR42713:SF3">
    <property type="entry name" value="TRANSCRIPTIONAL REGULATORY PROTEIN HPTR"/>
    <property type="match status" value="1"/>
</dbReference>
<name>A0A3S9UT72_9BACL</name>
<dbReference type="PANTHER" id="PTHR42713">
    <property type="entry name" value="HISTIDINE KINASE-RELATED"/>
    <property type="match status" value="1"/>
</dbReference>
<dbReference type="InterPro" id="IPR051552">
    <property type="entry name" value="HptR"/>
</dbReference>
<evidence type="ECO:0000256" key="3">
    <source>
        <dbReference type="ARBA" id="ARBA00022553"/>
    </source>
</evidence>
<dbReference type="PROSITE" id="PS01124">
    <property type="entry name" value="HTH_ARAC_FAMILY_2"/>
    <property type="match status" value="1"/>
</dbReference>
<dbReference type="InterPro" id="IPR001789">
    <property type="entry name" value="Sig_transdc_resp-reg_receiver"/>
</dbReference>
<dbReference type="SUPFAM" id="SSF52172">
    <property type="entry name" value="CheY-like"/>
    <property type="match status" value="1"/>
</dbReference>
<comment type="subcellular location">
    <subcellularLocation>
        <location evidence="1">Cytoplasm</location>
    </subcellularLocation>
</comment>
<evidence type="ECO:0000256" key="8">
    <source>
        <dbReference type="PROSITE-ProRule" id="PRU00169"/>
    </source>
</evidence>
<dbReference type="Proteomes" id="UP000270678">
    <property type="component" value="Chromosome"/>
</dbReference>
<evidence type="ECO:0000256" key="2">
    <source>
        <dbReference type="ARBA" id="ARBA00022490"/>
    </source>
</evidence>
<dbReference type="GO" id="GO:0003700">
    <property type="term" value="F:DNA-binding transcription factor activity"/>
    <property type="evidence" value="ECO:0007669"/>
    <property type="project" value="InterPro"/>
</dbReference>
<feature type="domain" description="HTH araC/xylS-type" evidence="9">
    <location>
        <begin position="278"/>
        <end position="376"/>
    </location>
</feature>
<dbReference type="Gene3D" id="3.40.50.2300">
    <property type="match status" value="1"/>
</dbReference>
<evidence type="ECO:0000256" key="5">
    <source>
        <dbReference type="ARBA" id="ARBA00023015"/>
    </source>
</evidence>
<accession>A0A3S9UT72</accession>
<organism evidence="11 12">
    <name type="scientific">Paenibacillus lutimineralis</name>
    <dbReference type="NCBI Taxonomy" id="2707005"/>
    <lineage>
        <taxon>Bacteria</taxon>
        <taxon>Bacillati</taxon>
        <taxon>Bacillota</taxon>
        <taxon>Bacilli</taxon>
        <taxon>Bacillales</taxon>
        <taxon>Paenibacillaceae</taxon>
        <taxon>Paenibacillus</taxon>
    </lineage>
</organism>
<dbReference type="PRINTS" id="PR00032">
    <property type="entry name" value="HTHARAC"/>
</dbReference>
<evidence type="ECO:0000259" key="9">
    <source>
        <dbReference type="PROSITE" id="PS01124"/>
    </source>
</evidence>
<dbReference type="AlphaFoldDB" id="A0A3S9UT72"/>
<dbReference type="Pfam" id="PF12833">
    <property type="entry name" value="HTH_18"/>
    <property type="match status" value="1"/>
</dbReference>
<dbReference type="SUPFAM" id="SSF46689">
    <property type="entry name" value="Homeodomain-like"/>
    <property type="match status" value="2"/>
</dbReference>
<keyword evidence="4" id="KW-0902">Two-component regulatory system</keyword>